<reference evidence="2" key="1">
    <citation type="submission" date="2023-05" db="EMBL/GenBank/DDBJ databases">
        <authorList>
            <person name="Stuckert A."/>
        </authorList>
    </citation>
    <scope>NUCLEOTIDE SEQUENCE</scope>
</reference>
<organism evidence="2 3">
    <name type="scientific">Staurois parvus</name>
    <dbReference type="NCBI Taxonomy" id="386267"/>
    <lineage>
        <taxon>Eukaryota</taxon>
        <taxon>Metazoa</taxon>
        <taxon>Chordata</taxon>
        <taxon>Craniata</taxon>
        <taxon>Vertebrata</taxon>
        <taxon>Euteleostomi</taxon>
        <taxon>Amphibia</taxon>
        <taxon>Batrachia</taxon>
        <taxon>Anura</taxon>
        <taxon>Neobatrachia</taxon>
        <taxon>Ranoidea</taxon>
        <taxon>Ranidae</taxon>
        <taxon>Staurois</taxon>
    </lineage>
</organism>
<accession>A0ABN9AQT7</accession>
<protein>
    <submittedName>
        <fullName evidence="2">Uncharacterized protein</fullName>
    </submittedName>
</protein>
<gene>
    <name evidence="2" type="ORF">SPARVUS_LOCUS1429087</name>
</gene>
<dbReference type="EMBL" id="CATNWA010000867">
    <property type="protein sequence ID" value="CAI9538411.1"/>
    <property type="molecule type" value="Genomic_DNA"/>
</dbReference>
<dbReference type="Proteomes" id="UP001162483">
    <property type="component" value="Unassembled WGS sequence"/>
</dbReference>
<keyword evidence="3" id="KW-1185">Reference proteome</keyword>
<name>A0ABN9AQT7_9NEOB</name>
<evidence type="ECO:0000256" key="1">
    <source>
        <dbReference type="SAM" id="MobiDB-lite"/>
    </source>
</evidence>
<feature type="region of interest" description="Disordered" evidence="1">
    <location>
        <begin position="57"/>
        <end position="80"/>
    </location>
</feature>
<proteinExistence type="predicted"/>
<sequence length="80" mass="9633">MTKRLRTQYRRLPETADKVQELTRDCGHSTGDYQRQRTKYTGDDQRLRTQYRRLPETADKVQEMTRDCLHSTGDDQRLRT</sequence>
<evidence type="ECO:0000313" key="2">
    <source>
        <dbReference type="EMBL" id="CAI9538411.1"/>
    </source>
</evidence>
<evidence type="ECO:0000313" key="3">
    <source>
        <dbReference type="Proteomes" id="UP001162483"/>
    </source>
</evidence>
<comment type="caution">
    <text evidence="2">The sequence shown here is derived from an EMBL/GenBank/DDBJ whole genome shotgun (WGS) entry which is preliminary data.</text>
</comment>